<reference evidence="1 2" key="1">
    <citation type="submission" date="2023-05" db="EMBL/GenBank/DDBJ databases">
        <title>Corynebacterium suedekumii sp. nov. and Corynebacterium breve sp. nov. isolated from raw cow's milk.</title>
        <authorList>
            <person name="Baer M.K."/>
            <person name="Mehl L."/>
            <person name="Hellmuth R."/>
            <person name="Marke G."/>
            <person name="Lipski A."/>
        </authorList>
    </citation>
    <scope>NUCLEOTIDE SEQUENCE [LARGE SCALE GENOMIC DNA]</scope>
    <source>
        <strain evidence="1 2">LM112</strain>
    </source>
</reference>
<dbReference type="InterPro" id="IPR002915">
    <property type="entry name" value="DeoC/FbaB/LacD_aldolase"/>
</dbReference>
<protein>
    <submittedName>
        <fullName evidence="1">Deoxyribose-phosphate aldolase</fullName>
    </submittedName>
</protein>
<gene>
    <name evidence="1" type="ORF">QP029_05370</name>
</gene>
<dbReference type="EMBL" id="CP126970">
    <property type="protein sequence ID" value="WIM71218.1"/>
    <property type="molecule type" value="Genomic_DNA"/>
</dbReference>
<dbReference type="RefSeq" id="WP_284875791.1">
    <property type="nucleotide sequence ID" value="NZ_CP126970.1"/>
</dbReference>
<dbReference type="SUPFAM" id="SSF51569">
    <property type="entry name" value="Aldolase"/>
    <property type="match status" value="1"/>
</dbReference>
<name>A0ABY8VNW2_9CORY</name>
<dbReference type="Gene3D" id="3.20.20.70">
    <property type="entry name" value="Aldolase class I"/>
    <property type="match status" value="1"/>
</dbReference>
<organism evidence="1 2">
    <name type="scientific">Corynebacterium suedekumii</name>
    <dbReference type="NCBI Taxonomy" id="3049801"/>
    <lineage>
        <taxon>Bacteria</taxon>
        <taxon>Bacillati</taxon>
        <taxon>Actinomycetota</taxon>
        <taxon>Actinomycetes</taxon>
        <taxon>Mycobacteriales</taxon>
        <taxon>Corynebacteriaceae</taxon>
        <taxon>Corynebacterium</taxon>
    </lineage>
</organism>
<proteinExistence type="predicted"/>
<sequence length="190" mass="19221">MIDDQAWLMGRAFLLLVDVPVTPTQACHRALAARDAGLAGVVVSPSHLAAVGEPEGLTVASVVGYPSGRHHSLVKAAEARLAVQQGAGEIWLTPDATVDDPNTLLAEFVAVREAVPAPVHLAVLVDGPHGEAAAEAARLAGADRVVSGASIRTDLPRTAVGADDLAGVIAALEAGADRVGVSELSALLDG</sequence>
<dbReference type="Proteomes" id="UP001238805">
    <property type="component" value="Chromosome"/>
</dbReference>
<evidence type="ECO:0000313" key="2">
    <source>
        <dbReference type="Proteomes" id="UP001238805"/>
    </source>
</evidence>
<dbReference type="InterPro" id="IPR013785">
    <property type="entry name" value="Aldolase_TIM"/>
</dbReference>
<keyword evidence="2" id="KW-1185">Reference proteome</keyword>
<evidence type="ECO:0000313" key="1">
    <source>
        <dbReference type="EMBL" id="WIM71218.1"/>
    </source>
</evidence>
<accession>A0ABY8VNW2</accession>
<dbReference type="SMART" id="SM01133">
    <property type="entry name" value="DeoC"/>
    <property type="match status" value="1"/>
</dbReference>